<name>A0A7Y9LLF6_9BURK</name>
<dbReference type="PIRSF" id="PIRSF017082">
    <property type="entry name" value="YflP"/>
    <property type="match status" value="1"/>
</dbReference>
<dbReference type="Pfam" id="PF03401">
    <property type="entry name" value="TctC"/>
    <property type="match status" value="1"/>
</dbReference>
<dbReference type="RefSeq" id="WP_179582952.1">
    <property type="nucleotide sequence ID" value="NZ_JACBYR010000001.1"/>
</dbReference>
<dbReference type="CDD" id="cd13578">
    <property type="entry name" value="PBP2_Bug27"/>
    <property type="match status" value="1"/>
</dbReference>
<keyword evidence="4" id="KW-1185">Reference proteome</keyword>
<proteinExistence type="inferred from homology"/>
<dbReference type="Gene3D" id="3.40.190.10">
    <property type="entry name" value="Periplasmic binding protein-like II"/>
    <property type="match status" value="1"/>
</dbReference>
<comment type="similarity">
    <text evidence="1">Belongs to the UPF0065 (bug) family.</text>
</comment>
<dbReference type="Proteomes" id="UP000542125">
    <property type="component" value="Unassembled WGS sequence"/>
</dbReference>
<evidence type="ECO:0000313" key="3">
    <source>
        <dbReference type="EMBL" id="NYE81165.1"/>
    </source>
</evidence>
<dbReference type="PANTHER" id="PTHR42928">
    <property type="entry name" value="TRICARBOXYLATE-BINDING PROTEIN"/>
    <property type="match status" value="1"/>
</dbReference>
<dbReference type="AlphaFoldDB" id="A0A7Y9LLF6"/>
<dbReference type="EMBL" id="JACBYR010000001">
    <property type="protein sequence ID" value="NYE81165.1"/>
    <property type="molecule type" value="Genomic_DNA"/>
</dbReference>
<dbReference type="InterPro" id="IPR042100">
    <property type="entry name" value="Bug_dom1"/>
</dbReference>
<organism evidence="3 4">
    <name type="scientific">Pigmentiphaga litoralis</name>
    <dbReference type="NCBI Taxonomy" id="516702"/>
    <lineage>
        <taxon>Bacteria</taxon>
        <taxon>Pseudomonadati</taxon>
        <taxon>Pseudomonadota</taxon>
        <taxon>Betaproteobacteria</taxon>
        <taxon>Burkholderiales</taxon>
        <taxon>Alcaligenaceae</taxon>
        <taxon>Pigmentiphaga</taxon>
    </lineage>
</organism>
<gene>
    <name evidence="3" type="ORF">FHW18_000436</name>
</gene>
<reference evidence="3 4" key="1">
    <citation type="submission" date="2020-07" db="EMBL/GenBank/DDBJ databases">
        <title>Genomic Encyclopedia of Type Strains, Phase IV (KMG-V): Genome sequencing to study the core and pangenomes of soil and plant-associated prokaryotes.</title>
        <authorList>
            <person name="Whitman W."/>
        </authorList>
    </citation>
    <scope>NUCLEOTIDE SEQUENCE [LARGE SCALE GENOMIC DNA]</scope>
    <source>
        <strain evidence="3 4">SAS40</strain>
    </source>
</reference>
<comment type="caution">
    <text evidence="3">The sequence shown here is derived from an EMBL/GenBank/DDBJ whole genome shotgun (WGS) entry which is preliminary data.</text>
</comment>
<feature type="chain" id="PRO_5031434483" evidence="2">
    <location>
        <begin position="23"/>
        <end position="331"/>
    </location>
</feature>
<accession>A0A7Y9LLF6</accession>
<dbReference type="Gene3D" id="3.40.190.150">
    <property type="entry name" value="Bordetella uptake gene, domain 1"/>
    <property type="match status" value="1"/>
</dbReference>
<keyword evidence="3" id="KW-0675">Receptor</keyword>
<keyword evidence="2" id="KW-0732">Signal</keyword>
<evidence type="ECO:0000313" key="4">
    <source>
        <dbReference type="Proteomes" id="UP000542125"/>
    </source>
</evidence>
<feature type="signal peptide" evidence="2">
    <location>
        <begin position="1"/>
        <end position="22"/>
    </location>
</feature>
<protein>
    <submittedName>
        <fullName evidence="3">Tripartite-type tricarboxylate transporter receptor subunit TctC</fullName>
    </submittedName>
</protein>
<evidence type="ECO:0000256" key="1">
    <source>
        <dbReference type="ARBA" id="ARBA00006987"/>
    </source>
</evidence>
<dbReference type="PANTHER" id="PTHR42928:SF5">
    <property type="entry name" value="BLR1237 PROTEIN"/>
    <property type="match status" value="1"/>
</dbReference>
<sequence length="331" mass="34446">MLTRRLFAAAVVAALTTTAVHAQQADDAAAVTALKSAPFRVVAPFPPGGPIDVLARIFATGLQNKYGQSAVVENKPGAAGNIGIDIVKRAAGDGHTLLVVPAGNMTINPTLLKDLPYNVEADFLPIGMIAKAPNVIAVNPSVPVKSIADLVSYSKANKGTVSYGSPGVGSGLHLAGELFKQASGADILHVPYKGTTQALNDVLGGQIQVIFANLPTLMPHIKSGKLRALAVTDATRTPLMPDLPTLGETGIKGVEVTSWYGLFAPKATPPAIAAQLARDVTAIMNEPATLDTLTAQALTVSPLRLNDFSQAIRVETATWAKVIKERNITAE</sequence>
<dbReference type="InterPro" id="IPR005064">
    <property type="entry name" value="BUG"/>
</dbReference>
<dbReference type="SUPFAM" id="SSF53850">
    <property type="entry name" value="Periplasmic binding protein-like II"/>
    <property type="match status" value="1"/>
</dbReference>
<evidence type="ECO:0000256" key="2">
    <source>
        <dbReference type="SAM" id="SignalP"/>
    </source>
</evidence>